<organism evidence="2 3">
    <name type="scientific">Ignicoccus islandicus DSM 13165</name>
    <dbReference type="NCBI Taxonomy" id="940295"/>
    <lineage>
        <taxon>Archaea</taxon>
        <taxon>Thermoproteota</taxon>
        <taxon>Thermoprotei</taxon>
        <taxon>Desulfurococcales</taxon>
        <taxon>Desulfurococcaceae</taxon>
        <taxon>Ignicoccus</taxon>
    </lineage>
</organism>
<dbReference type="EMBL" id="CP006867">
    <property type="protein sequence ID" value="ALU12263.1"/>
    <property type="molecule type" value="Genomic_DNA"/>
</dbReference>
<keyword evidence="3" id="KW-1185">Reference proteome</keyword>
<dbReference type="OrthoDB" id="35385at2157"/>
<dbReference type="AlphaFoldDB" id="A0A0U3FQT2"/>
<dbReference type="InterPro" id="IPR013766">
    <property type="entry name" value="Thioredoxin_domain"/>
</dbReference>
<evidence type="ECO:0000313" key="3">
    <source>
        <dbReference type="Proteomes" id="UP000060778"/>
    </source>
</evidence>
<dbReference type="Pfam" id="PF00085">
    <property type="entry name" value="Thioredoxin"/>
    <property type="match status" value="1"/>
</dbReference>
<feature type="domain" description="Thioredoxin" evidence="1">
    <location>
        <begin position="5"/>
        <end position="86"/>
    </location>
</feature>
<protein>
    <recommendedName>
        <fullName evidence="1">Thioredoxin domain-containing protein</fullName>
    </recommendedName>
</protein>
<accession>A0A0U3FQT2</accession>
<dbReference type="Gene3D" id="3.40.30.10">
    <property type="entry name" value="Glutaredoxin"/>
    <property type="match status" value="1"/>
</dbReference>
<sequence length="93" mass="11198">MLFAVFYTSKYCPTCSDVEHVWRELKRLYKGELITIKVEYSAETSKILKEKGISWLPAIVIYDEDWKEIRRVEGNFRLEDIEKILRRVEQILK</sequence>
<dbReference type="CDD" id="cd01659">
    <property type="entry name" value="TRX_superfamily"/>
    <property type="match status" value="1"/>
</dbReference>
<gene>
    <name evidence="2" type="ORF">EYM_01905</name>
</gene>
<proteinExistence type="predicted"/>
<evidence type="ECO:0000313" key="2">
    <source>
        <dbReference type="EMBL" id="ALU12263.1"/>
    </source>
</evidence>
<reference evidence="2 3" key="1">
    <citation type="submission" date="2013-11" db="EMBL/GenBank/DDBJ databases">
        <title>Comparative genomics of Ignicoccus.</title>
        <authorList>
            <person name="Podar M."/>
        </authorList>
    </citation>
    <scope>NUCLEOTIDE SEQUENCE [LARGE SCALE GENOMIC DNA]</scope>
    <source>
        <strain evidence="2 3">DSM 13165</strain>
    </source>
</reference>
<dbReference type="SUPFAM" id="SSF52833">
    <property type="entry name" value="Thioredoxin-like"/>
    <property type="match status" value="1"/>
</dbReference>
<dbReference type="KEGG" id="iis:EYM_01905"/>
<dbReference type="Proteomes" id="UP000060778">
    <property type="component" value="Chromosome"/>
</dbReference>
<dbReference type="InterPro" id="IPR036249">
    <property type="entry name" value="Thioredoxin-like_sf"/>
</dbReference>
<evidence type="ECO:0000259" key="1">
    <source>
        <dbReference type="Pfam" id="PF00085"/>
    </source>
</evidence>
<name>A0A0U3FQT2_9CREN</name>